<proteinExistence type="predicted"/>
<organism evidence="1 2">
    <name type="scientific">Ructibacterium gallinarum</name>
    <dbReference type="NCBI Taxonomy" id="2779355"/>
    <lineage>
        <taxon>Bacteria</taxon>
        <taxon>Bacillati</taxon>
        <taxon>Bacillota</taxon>
        <taxon>Clostridia</taxon>
        <taxon>Eubacteriales</taxon>
        <taxon>Oscillospiraceae</taxon>
        <taxon>Ructibacterium</taxon>
    </lineage>
</organism>
<evidence type="ECO:0000313" key="1">
    <source>
        <dbReference type="EMBL" id="MBE5041203.1"/>
    </source>
</evidence>
<dbReference type="SUPFAM" id="SSF52540">
    <property type="entry name" value="P-loop containing nucleoside triphosphate hydrolases"/>
    <property type="match status" value="1"/>
</dbReference>
<dbReference type="Proteomes" id="UP000806542">
    <property type="component" value="Unassembled WGS sequence"/>
</dbReference>
<evidence type="ECO:0000313" key="2">
    <source>
        <dbReference type="Proteomes" id="UP000806542"/>
    </source>
</evidence>
<comment type="caution">
    <text evidence="1">The sequence shown here is derived from an EMBL/GenBank/DDBJ whole genome shotgun (WGS) entry which is preliminary data.</text>
</comment>
<name>A0A9D5RCQ4_9FIRM</name>
<dbReference type="Pfam" id="PF02534">
    <property type="entry name" value="T4SS-DNA_transf"/>
    <property type="match status" value="1"/>
</dbReference>
<reference evidence="1" key="1">
    <citation type="submission" date="2020-10" db="EMBL/GenBank/DDBJ databases">
        <title>ChiBAC.</title>
        <authorList>
            <person name="Zenner C."/>
            <person name="Hitch T.C.A."/>
            <person name="Clavel T."/>
        </authorList>
    </citation>
    <scope>NUCLEOTIDE SEQUENCE</scope>
    <source>
        <strain evidence="1">DSM 107454</strain>
    </source>
</reference>
<dbReference type="AlphaFoldDB" id="A0A9D5RCQ4"/>
<keyword evidence="2" id="KW-1185">Reference proteome</keyword>
<dbReference type="InterPro" id="IPR027417">
    <property type="entry name" value="P-loop_NTPase"/>
</dbReference>
<dbReference type="GO" id="GO:0016020">
    <property type="term" value="C:membrane"/>
    <property type="evidence" value="ECO:0007669"/>
    <property type="project" value="InterPro"/>
</dbReference>
<dbReference type="EMBL" id="JADCKB010000041">
    <property type="protein sequence ID" value="MBE5041203.1"/>
    <property type="molecule type" value="Genomic_DNA"/>
</dbReference>
<protein>
    <submittedName>
        <fullName evidence="1">Type IV secretory system conjugative DNA transfer family protein</fullName>
    </submittedName>
</protein>
<sequence>MGIGVYFSSKENRRPGEEHGSAKWGNVKAIVKRYADKNKANNIILSQTMRLGLNARKHRRNLNVLVVGGSGAGKTRFFAKPNLMQCNASYIVADPKGGATRS</sequence>
<accession>A0A9D5RCQ4</accession>
<dbReference type="CDD" id="cd01127">
    <property type="entry name" value="TrwB_TraG_TraD_VirD4"/>
    <property type="match status" value="1"/>
</dbReference>
<gene>
    <name evidence="1" type="ORF">INF28_12145</name>
</gene>
<dbReference type="InterPro" id="IPR003688">
    <property type="entry name" value="TraG/VirD4"/>
</dbReference>